<gene>
    <name evidence="2" type="ORF">AMS68_003533</name>
</gene>
<evidence type="ECO:0000313" key="2">
    <source>
        <dbReference type="EMBL" id="QIW98015.1"/>
    </source>
</evidence>
<keyword evidence="3" id="KW-1185">Reference proteome</keyword>
<dbReference type="OrthoDB" id="2121879at2759"/>
<proteinExistence type="predicted"/>
<feature type="domain" description="DUF7707" evidence="1">
    <location>
        <begin position="53"/>
        <end position="148"/>
    </location>
</feature>
<dbReference type="EMBL" id="CP051140">
    <property type="protein sequence ID" value="QIW98015.1"/>
    <property type="molecule type" value="Genomic_DNA"/>
</dbReference>
<organism evidence="2 3">
    <name type="scientific">Peltaster fructicola</name>
    <dbReference type="NCBI Taxonomy" id="286661"/>
    <lineage>
        <taxon>Eukaryota</taxon>
        <taxon>Fungi</taxon>
        <taxon>Dikarya</taxon>
        <taxon>Ascomycota</taxon>
        <taxon>Pezizomycotina</taxon>
        <taxon>Dothideomycetes</taxon>
        <taxon>Dothideomycetes incertae sedis</taxon>
        <taxon>Peltaster</taxon>
    </lineage>
</organism>
<dbReference type="AlphaFoldDB" id="A0A6H0XTL5"/>
<dbReference type="InterPro" id="IPR056124">
    <property type="entry name" value="DUF7707"/>
</dbReference>
<protein>
    <recommendedName>
        <fullName evidence="1">DUF7707 domain-containing protein</fullName>
    </recommendedName>
</protein>
<dbReference type="Proteomes" id="UP000503462">
    <property type="component" value="Chromosome 2"/>
</dbReference>
<reference evidence="2 3" key="1">
    <citation type="journal article" date="2016" name="Sci. Rep.">
        <title>Peltaster fructicola genome reveals evolution from an invasive phytopathogen to an ectophytic parasite.</title>
        <authorList>
            <person name="Xu C."/>
            <person name="Chen H."/>
            <person name="Gleason M.L."/>
            <person name="Xu J.R."/>
            <person name="Liu H."/>
            <person name="Zhang R."/>
            <person name="Sun G."/>
        </authorList>
    </citation>
    <scope>NUCLEOTIDE SEQUENCE [LARGE SCALE GENOMIC DNA]</scope>
    <source>
        <strain evidence="2 3">LNHT1506</strain>
    </source>
</reference>
<evidence type="ECO:0000259" key="1">
    <source>
        <dbReference type="Pfam" id="PF24808"/>
    </source>
</evidence>
<evidence type="ECO:0000313" key="3">
    <source>
        <dbReference type="Proteomes" id="UP000503462"/>
    </source>
</evidence>
<dbReference type="Pfam" id="PF24808">
    <property type="entry name" value="DUF7707"/>
    <property type="match status" value="1"/>
</dbReference>
<dbReference type="PANTHER" id="PTHR38118:SF2">
    <property type="entry name" value="CDP-ALCOHOL PHOSPHATIDYLTRANSFERASE PROTEIN"/>
    <property type="match status" value="1"/>
</dbReference>
<accession>A0A6H0XTL5</accession>
<name>A0A6H0XTL5_9PEZI</name>
<dbReference type="PANTHER" id="PTHR38118">
    <property type="entry name" value="ANCHORED CELL WALL PROTEIN 11-RELATED"/>
    <property type="match status" value="1"/>
</dbReference>
<sequence>MSHPPTPEAQPLYRSISASHQHITMLYSTLAIAAAFAGLASAQNYTTSGTLNVTASQFPLALRQSWCTGERNNCPVICGGRATSNDCDPNNLSYLCVCSDGSKPNVSDYMETLPFYICEQWIGNCVKNHPNDVTGQAACQSVVCGMKNATNAAAVGGSSASASASAASTAASTGAATTGSMTTTTTATAAAATSATTTSSRAAAATAFAIAKNYGTPILAAGMFAAFGLAL</sequence>